<proteinExistence type="predicted"/>
<dbReference type="Gene3D" id="3.30.40.10">
    <property type="entry name" value="Zinc/RING finger domain, C3HC4 (zinc finger)"/>
    <property type="match status" value="1"/>
</dbReference>
<name>A0A0G4EUR2_VITBC</name>
<dbReference type="Pfam" id="PF07534">
    <property type="entry name" value="TLD"/>
    <property type="match status" value="1"/>
</dbReference>
<dbReference type="InParanoid" id="A0A0G4EUR2"/>
<dbReference type="PROSITE" id="PS00518">
    <property type="entry name" value="ZF_RING_1"/>
    <property type="match status" value="1"/>
</dbReference>
<keyword evidence="7" id="KW-1185">Reference proteome</keyword>
<dbReference type="EMBL" id="CDMY01000315">
    <property type="protein sequence ID" value="CEM01983.1"/>
    <property type="molecule type" value="Genomic_DNA"/>
</dbReference>
<reference evidence="6 7" key="1">
    <citation type="submission" date="2014-11" db="EMBL/GenBank/DDBJ databases">
        <authorList>
            <person name="Zhu J."/>
            <person name="Qi W."/>
            <person name="Song R."/>
        </authorList>
    </citation>
    <scope>NUCLEOTIDE SEQUENCE [LARGE SCALE GENOMIC DNA]</scope>
</reference>
<dbReference type="InterPro" id="IPR001841">
    <property type="entry name" value="Znf_RING"/>
</dbReference>
<evidence type="ECO:0000259" key="5">
    <source>
        <dbReference type="PROSITE" id="PS50089"/>
    </source>
</evidence>
<dbReference type="SMART" id="SM00184">
    <property type="entry name" value="RING"/>
    <property type="match status" value="1"/>
</dbReference>
<dbReference type="InterPro" id="IPR017907">
    <property type="entry name" value="Znf_RING_CS"/>
</dbReference>
<dbReference type="VEuPathDB" id="CryptoDB:Vbra_13370"/>
<evidence type="ECO:0000256" key="3">
    <source>
        <dbReference type="ARBA" id="ARBA00022833"/>
    </source>
</evidence>
<evidence type="ECO:0000256" key="1">
    <source>
        <dbReference type="ARBA" id="ARBA00022723"/>
    </source>
</evidence>
<evidence type="ECO:0000313" key="6">
    <source>
        <dbReference type="EMBL" id="CEM01983.1"/>
    </source>
</evidence>
<dbReference type="InterPro" id="IPR006571">
    <property type="entry name" value="TLDc_dom"/>
</dbReference>
<keyword evidence="1" id="KW-0479">Metal-binding</keyword>
<feature type="domain" description="RING-type" evidence="5">
    <location>
        <begin position="44"/>
        <end position="90"/>
    </location>
</feature>
<dbReference type="PANTHER" id="PTHR47156:SF10">
    <property type="entry name" value="E3 UBIQUITIN-PROTEIN LIGASE TRIM-21-RELATED"/>
    <property type="match status" value="1"/>
</dbReference>
<keyword evidence="2 4" id="KW-0863">Zinc-finger</keyword>
<dbReference type="PROSITE" id="PS50089">
    <property type="entry name" value="ZF_RING_2"/>
    <property type="match status" value="1"/>
</dbReference>
<evidence type="ECO:0000313" key="7">
    <source>
        <dbReference type="Proteomes" id="UP000041254"/>
    </source>
</evidence>
<dbReference type="OrthoDB" id="448632at2759"/>
<dbReference type="SUPFAM" id="SSF57850">
    <property type="entry name" value="RING/U-box"/>
    <property type="match status" value="1"/>
</dbReference>
<dbReference type="AlphaFoldDB" id="A0A0G4EUR2"/>
<dbReference type="InterPro" id="IPR052667">
    <property type="entry name" value="E3_ubiquitin-ligase_RING"/>
</dbReference>
<evidence type="ECO:0000256" key="2">
    <source>
        <dbReference type="ARBA" id="ARBA00022771"/>
    </source>
</evidence>
<evidence type="ECO:0000256" key="4">
    <source>
        <dbReference type="PROSITE-ProRule" id="PRU00175"/>
    </source>
</evidence>
<dbReference type="GO" id="GO:0008270">
    <property type="term" value="F:zinc ion binding"/>
    <property type="evidence" value="ECO:0007669"/>
    <property type="project" value="UniProtKB-KW"/>
</dbReference>
<dbReference type="PANTHER" id="PTHR47156">
    <property type="entry name" value="PROTEIN CBG20824"/>
    <property type="match status" value="1"/>
</dbReference>
<sequence length="335" mass="36558">MSLEPRPAAAASRLLPDGIAYIDTRPTTTPRPMADASDDDGPTCAVCFDGWEVDGDQMPMNLGRCGHALCNGCVRRLKGANGSIICPTCKVVSTAACITKSYDMIKVLKYLRKENASTRIADLQGRVGELIAGKASLQSLHKPLVNLPEGTSLTQSQYYGLLKLMGDYTMKLRSLYRTSLHGTAYGDLLDRVGDKTRLVFIIRKDEYVFGASISAGLRLPDDPTDTNHYKCDVLRFSLAGHFAQPTIIEDIPPRYGHVTVAGREGGVFGERVFIGGFLALGPWMTADIRSCQLLTHRDDVPAGYTGVRDRFDHALLGGSFEFHADEIEILTVVAQ</sequence>
<protein>
    <recommendedName>
        <fullName evidence="5">RING-type domain-containing protein</fullName>
    </recommendedName>
</protein>
<gene>
    <name evidence="6" type="ORF">Vbra_13370</name>
</gene>
<keyword evidence="3" id="KW-0862">Zinc</keyword>
<accession>A0A0G4EUR2</accession>
<dbReference type="PhylomeDB" id="A0A0G4EUR2"/>
<dbReference type="Proteomes" id="UP000041254">
    <property type="component" value="Unassembled WGS sequence"/>
</dbReference>
<dbReference type="InterPro" id="IPR013083">
    <property type="entry name" value="Znf_RING/FYVE/PHD"/>
</dbReference>
<organism evidence="6 7">
    <name type="scientific">Vitrella brassicaformis (strain CCMP3155)</name>
    <dbReference type="NCBI Taxonomy" id="1169540"/>
    <lineage>
        <taxon>Eukaryota</taxon>
        <taxon>Sar</taxon>
        <taxon>Alveolata</taxon>
        <taxon>Colpodellida</taxon>
        <taxon>Vitrellaceae</taxon>
        <taxon>Vitrella</taxon>
    </lineage>
</organism>